<keyword evidence="2" id="KW-0813">Transport</keyword>
<evidence type="ECO:0000256" key="2">
    <source>
        <dbReference type="ARBA" id="ARBA00022448"/>
    </source>
</evidence>
<dbReference type="OrthoDB" id="2795463at2"/>
<feature type="transmembrane region" description="Helical" evidence="5">
    <location>
        <begin position="365"/>
        <end position="384"/>
    </location>
</feature>
<keyword evidence="5" id="KW-0472">Membrane</keyword>
<feature type="transmembrane region" description="Helical" evidence="5">
    <location>
        <begin position="147"/>
        <end position="169"/>
    </location>
</feature>
<comment type="subcellular location">
    <subcellularLocation>
        <location evidence="1">Cell membrane</location>
        <topology evidence="1">Multi-pass membrane protein</topology>
    </subcellularLocation>
</comment>
<feature type="transmembrane region" description="Helical" evidence="5">
    <location>
        <begin position="83"/>
        <end position="102"/>
    </location>
</feature>
<dbReference type="Pfam" id="PF07690">
    <property type="entry name" value="MFS_1"/>
    <property type="match status" value="1"/>
</dbReference>
<evidence type="ECO:0000256" key="3">
    <source>
        <dbReference type="ARBA" id="ARBA00022475"/>
    </source>
</evidence>
<dbReference type="PANTHER" id="PTHR23535">
    <property type="entry name" value="SUGAR EFFLUX TRANSPORTER A-RELATED"/>
    <property type="match status" value="1"/>
</dbReference>
<evidence type="ECO:0000256" key="1">
    <source>
        <dbReference type="ARBA" id="ARBA00004651"/>
    </source>
</evidence>
<keyword evidence="3" id="KW-1003">Cell membrane</keyword>
<feature type="transmembrane region" description="Helical" evidence="5">
    <location>
        <begin position="53"/>
        <end position="74"/>
    </location>
</feature>
<organism evidence="6 7">
    <name type="scientific">Cohnella pontilimi</name>
    <dbReference type="NCBI Taxonomy" id="2564100"/>
    <lineage>
        <taxon>Bacteria</taxon>
        <taxon>Bacillati</taxon>
        <taxon>Bacillota</taxon>
        <taxon>Bacilli</taxon>
        <taxon>Bacillales</taxon>
        <taxon>Paenibacillaceae</taxon>
        <taxon>Cohnella</taxon>
    </lineage>
</organism>
<dbReference type="InterPro" id="IPR036259">
    <property type="entry name" value="MFS_trans_sf"/>
</dbReference>
<proteinExistence type="predicted"/>
<evidence type="ECO:0000256" key="5">
    <source>
        <dbReference type="SAM" id="Phobius"/>
    </source>
</evidence>
<reference evidence="6 7" key="1">
    <citation type="submission" date="2019-04" db="EMBL/GenBank/DDBJ databases">
        <title>Cohnella sp. nov., isolated from soil.</title>
        <authorList>
            <person name="Kim W."/>
        </authorList>
    </citation>
    <scope>NUCLEOTIDE SEQUENCE [LARGE SCALE GENOMIC DNA]</scope>
    <source>
        <strain evidence="6 7">CAU 1483</strain>
    </source>
</reference>
<comment type="caution">
    <text evidence="6">The sequence shown here is derived from an EMBL/GenBank/DDBJ whole genome shotgun (WGS) entry which is preliminary data.</text>
</comment>
<feature type="transmembrane region" description="Helical" evidence="5">
    <location>
        <begin position="302"/>
        <end position="324"/>
    </location>
</feature>
<dbReference type="InterPro" id="IPR011701">
    <property type="entry name" value="MFS"/>
</dbReference>
<dbReference type="RefSeq" id="WP_136778726.1">
    <property type="nucleotide sequence ID" value="NZ_SUPK01000007.1"/>
</dbReference>
<dbReference type="GO" id="GO:0005886">
    <property type="term" value="C:plasma membrane"/>
    <property type="evidence" value="ECO:0007669"/>
    <property type="project" value="UniProtKB-SubCell"/>
</dbReference>
<feature type="transmembrane region" description="Helical" evidence="5">
    <location>
        <begin position="108"/>
        <end position="127"/>
    </location>
</feature>
<protein>
    <submittedName>
        <fullName evidence="6">MFS transporter</fullName>
    </submittedName>
</protein>
<feature type="transmembrane region" description="Helical" evidence="5">
    <location>
        <begin position="12"/>
        <end position="33"/>
    </location>
</feature>
<dbReference type="Proteomes" id="UP000309673">
    <property type="component" value="Unassembled WGS sequence"/>
</dbReference>
<keyword evidence="5" id="KW-1133">Transmembrane helix</keyword>
<feature type="transmembrane region" description="Helical" evidence="5">
    <location>
        <begin position="331"/>
        <end position="353"/>
    </location>
</feature>
<sequence length="397" mass="42671">MSKITADLKRFVGLNGALSLLTSIFVYGIGTGILAPMNAVYMSDSLGLSKGEIASIFSITLLLNMMVTLGVGIVSDRIKRKKGLPLIASVICLAGLIVYIQADDYAGALAGMAIAMAPSGLIMGQIFAMARSQFSKQAESIVEIAMLWLRAGFSVGFFMGLLLGANLYLVTGFQGVLWGNVAGYAGLFLLLLFYREVAGDKEAKSSQRGEPFSLIMLIALLMISCADAIRGLYLPLVFNELFKRPDLFSYLWSCQAVFELLFMTLTGYWVAKYGSKSIIFLGGACAVVAYAVYAAASPIGLFFAVQPVYSLSVSILYGVAMGYVQRMFINYTGFGASLYIVISQAASLIGYLLPFTVKGISPNIFFIPIVLVTAALVIIGRVLYTENKQASMNTLNG</sequence>
<feature type="transmembrane region" description="Helical" evidence="5">
    <location>
        <begin position="175"/>
        <end position="194"/>
    </location>
</feature>
<feature type="transmembrane region" description="Helical" evidence="5">
    <location>
        <begin position="214"/>
        <end position="238"/>
    </location>
</feature>
<feature type="transmembrane region" description="Helical" evidence="5">
    <location>
        <begin position="278"/>
        <end position="296"/>
    </location>
</feature>
<dbReference type="GO" id="GO:0022857">
    <property type="term" value="F:transmembrane transporter activity"/>
    <property type="evidence" value="ECO:0007669"/>
    <property type="project" value="InterPro"/>
</dbReference>
<dbReference type="SUPFAM" id="SSF103473">
    <property type="entry name" value="MFS general substrate transporter"/>
    <property type="match status" value="1"/>
</dbReference>
<feature type="transmembrane region" description="Helical" evidence="5">
    <location>
        <begin position="250"/>
        <end position="271"/>
    </location>
</feature>
<keyword evidence="4" id="KW-0762">Sugar transport</keyword>
<keyword evidence="5" id="KW-0812">Transmembrane</keyword>
<name>A0A4U0F9D2_9BACL</name>
<dbReference type="EMBL" id="SUPK01000007">
    <property type="protein sequence ID" value="TJY41098.1"/>
    <property type="molecule type" value="Genomic_DNA"/>
</dbReference>
<dbReference type="PANTHER" id="PTHR23535:SF2">
    <property type="entry name" value="SUGAR EFFLUX TRANSPORTER A-RELATED"/>
    <property type="match status" value="1"/>
</dbReference>
<evidence type="ECO:0000256" key="4">
    <source>
        <dbReference type="ARBA" id="ARBA00022597"/>
    </source>
</evidence>
<accession>A0A4U0F9D2</accession>
<gene>
    <name evidence="6" type="ORF">E5161_15485</name>
</gene>
<dbReference type="AlphaFoldDB" id="A0A4U0F9D2"/>
<evidence type="ECO:0000313" key="6">
    <source>
        <dbReference type="EMBL" id="TJY41098.1"/>
    </source>
</evidence>
<dbReference type="Gene3D" id="1.20.1250.20">
    <property type="entry name" value="MFS general substrate transporter like domains"/>
    <property type="match status" value="2"/>
</dbReference>
<evidence type="ECO:0000313" key="7">
    <source>
        <dbReference type="Proteomes" id="UP000309673"/>
    </source>
</evidence>
<keyword evidence="7" id="KW-1185">Reference proteome</keyword>